<evidence type="ECO:0000259" key="2">
    <source>
        <dbReference type="Pfam" id="PF07859"/>
    </source>
</evidence>
<sequence>MDSTAGEEVVFQFLSVFRVFKSGRVERLVPADTVPPSTDSRTGVQSKDVLIDPHTKLSVRIYLPKVSTSAKKLPLLIYIHGGAFAIGSVASSIYHSHLISLAAEANAVAVSVEYRLAPENPLPAAYDDAWKAVEWVASHSNRDGAEMWLNEHADFDRVFIVGDSAGANISYNVVGRASENDNGPEGLKIIGLGLVHPFFMIDKPDKLIEYIFPTSTGLEDPRMNPWANPGLGRFRCNRVLIIAAEHDFLNDRARGFHAALRESGWKGSVEMVENEGEDHVFHLFNPDCGKAVALVKTVASFIQSDSNEAEMGTRPSNL</sequence>
<dbReference type="InterPro" id="IPR029058">
    <property type="entry name" value="AB_hydrolase_fold"/>
</dbReference>
<dbReference type="Pfam" id="PF07859">
    <property type="entry name" value="Abhydrolase_3"/>
    <property type="match status" value="1"/>
</dbReference>
<evidence type="ECO:0000313" key="3">
    <source>
        <dbReference type="Proteomes" id="UP000504609"/>
    </source>
</evidence>
<dbReference type="Gene3D" id="3.40.50.1820">
    <property type="entry name" value="alpha/beta hydrolase"/>
    <property type="match status" value="1"/>
</dbReference>
<evidence type="ECO:0000256" key="1">
    <source>
        <dbReference type="ARBA" id="ARBA00010515"/>
    </source>
</evidence>
<evidence type="ECO:0000313" key="4">
    <source>
        <dbReference type="RefSeq" id="XP_022948164.1"/>
    </source>
</evidence>
<feature type="domain" description="Alpha/beta hydrolase fold-3" evidence="2">
    <location>
        <begin position="76"/>
        <end position="282"/>
    </location>
</feature>
<dbReference type="InterPro" id="IPR050466">
    <property type="entry name" value="Carboxylest/Gibb_receptor"/>
</dbReference>
<keyword evidence="3" id="KW-1185">Reference proteome</keyword>
<dbReference type="InterPro" id="IPR013094">
    <property type="entry name" value="AB_hydrolase_3"/>
</dbReference>
<dbReference type="GeneID" id="111451823"/>
<dbReference type="PANTHER" id="PTHR23024">
    <property type="entry name" value="ARYLACETAMIDE DEACETYLASE"/>
    <property type="match status" value="1"/>
</dbReference>
<gene>
    <name evidence="4" type="primary">LOC111451823</name>
</gene>
<dbReference type="AlphaFoldDB" id="A0A6J1G929"/>
<reference evidence="4" key="1">
    <citation type="submission" date="2025-08" db="UniProtKB">
        <authorList>
            <consortium name="RefSeq"/>
        </authorList>
    </citation>
    <scope>IDENTIFICATION</scope>
    <source>
        <tissue evidence="4">Young leaves</tissue>
    </source>
</reference>
<dbReference type="PANTHER" id="PTHR23024:SF429">
    <property type="entry name" value="ALPHA_BETA HYDROLASE FOLD PROTEIN"/>
    <property type="match status" value="1"/>
</dbReference>
<protein>
    <submittedName>
        <fullName evidence="4">Probable carboxylesterase 2</fullName>
    </submittedName>
</protein>
<dbReference type="Proteomes" id="UP000504609">
    <property type="component" value="Unplaced"/>
</dbReference>
<dbReference type="SUPFAM" id="SSF53474">
    <property type="entry name" value="alpha/beta-Hydrolases"/>
    <property type="match status" value="1"/>
</dbReference>
<comment type="similarity">
    <text evidence="1">Belongs to the 'GDXG' lipolytic enzyme family.</text>
</comment>
<name>A0A6J1G929_CUCMO</name>
<dbReference type="KEGG" id="cmos:111451823"/>
<accession>A0A6J1G929</accession>
<dbReference type="RefSeq" id="XP_022948164.1">
    <property type="nucleotide sequence ID" value="XM_023092396.1"/>
</dbReference>
<proteinExistence type="inferred from homology"/>
<dbReference type="GO" id="GO:0016787">
    <property type="term" value="F:hydrolase activity"/>
    <property type="evidence" value="ECO:0007669"/>
    <property type="project" value="InterPro"/>
</dbReference>
<organism evidence="3 4">
    <name type="scientific">Cucurbita moschata</name>
    <name type="common">Winter crookneck squash</name>
    <name type="synonym">Cucurbita pepo var. moschata</name>
    <dbReference type="NCBI Taxonomy" id="3662"/>
    <lineage>
        <taxon>Eukaryota</taxon>
        <taxon>Viridiplantae</taxon>
        <taxon>Streptophyta</taxon>
        <taxon>Embryophyta</taxon>
        <taxon>Tracheophyta</taxon>
        <taxon>Spermatophyta</taxon>
        <taxon>Magnoliopsida</taxon>
        <taxon>eudicotyledons</taxon>
        <taxon>Gunneridae</taxon>
        <taxon>Pentapetalae</taxon>
        <taxon>rosids</taxon>
        <taxon>fabids</taxon>
        <taxon>Cucurbitales</taxon>
        <taxon>Cucurbitaceae</taxon>
        <taxon>Cucurbiteae</taxon>
        <taxon>Cucurbita</taxon>
    </lineage>
</organism>